<evidence type="ECO:0000259" key="6">
    <source>
        <dbReference type="PROSITE" id="PS51007"/>
    </source>
</evidence>
<keyword evidence="5" id="KW-0732">Signal</keyword>
<dbReference type="AlphaFoldDB" id="A0A410JXE4"/>
<dbReference type="SUPFAM" id="SSF46626">
    <property type="entry name" value="Cytochrome c"/>
    <property type="match status" value="1"/>
</dbReference>
<dbReference type="RefSeq" id="WP_128466138.1">
    <property type="nucleotide sequence ID" value="NZ_CP035108.1"/>
</dbReference>
<dbReference type="OrthoDB" id="7933886at2"/>
<keyword evidence="1 4" id="KW-0349">Heme</keyword>
<evidence type="ECO:0000256" key="5">
    <source>
        <dbReference type="SAM" id="SignalP"/>
    </source>
</evidence>
<gene>
    <name evidence="7" type="ORF">EP073_05370</name>
</gene>
<dbReference type="GO" id="GO:0046872">
    <property type="term" value="F:metal ion binding"/>
    <property type="evidence" value="ECO:0007669"/>
    <property type="project" value="UniProtKB-KW"/>
</dbReference>
<proteinExistence type="predicted"/>
<keyword evidence="3 4" id="KW-0408">Iron</keyword>
<evidence type="ECO:0000256" key="3">
    <source>
        <dbReference type="ARBA" id="ARBA00023004"/>
    </source>
</evidence>
<dbReference type="KEGG" id="gtl:EP073_05370"/>
<keyword evidence="2 4" id="KW-0479">Metal-binding</keyword>
<evidence type="ECO:0000313" key="8">
    <source>
        <dbReference type="Proteomes" id="UP000287502"/>
    </source>
</evidence>
<feature type="chain" id="PRO_5019583203" evidence="5">
    <location>
        <begin position="28"/>
        <end position="89"/>
    </location>
</feature>
<dbReference type="PROSITE" id="PS51007">
    <property type="entry name" value="CYTC"/>
    <property type="match status" value="1"/>
</dbReference>
<protein>
    <submittedName>
        <fullName evidence="7">C-type cytochrome</fullName>
    </submittedName>
</protein>
<keyword evidence="8" id="KW-1185">Reference proteome</keyword>
<evidence type="ECO:0000256" key="4">
    <source>
        <dbReference type="PROSITE-ProRule" id="PRU00433"/>
    </source>
</evidence>
<accession>A0A410JXE4</accession>
<dbReference type="GO" id="GO:0009055">
    <property type="term" value="F:electron transfer activity"/>
    <property type="evidence" value="ECO:0007669"/>
    <property type="project" value="InterPro"/>
</dbReference>
<dbReference type="InterPro" id="IPR009056">
    <property type="entry name" value="Cyt_c-like_dom"/>
</dbReference>
<reference evidence="7 8" key="1">
    <citation type="submission" date="2019-01" db="EMBL/GenBank/DDBJ databases">
        <title>Geovibrio thiophilus DSM 11263, complete genome.</title>
        <authorList>
            <person name="Spring S."/>
            <person name="Bunk B."/>
            <person name="Sproer C."/>
        </authorList>
    </citation>
    <scope>NUCLEOTIDE SEQUENCE [LARGE SCALE GENOMIC DNA]</scope>
    <source>
        <strain evidence="7 8">DSM 11263</strain>
    </source>
</reference>
<name>A0A410JXE4_9BACT</name>
<dbReference type="InterPro" id="IPR036909">
    <property type="entry name" value="Cyt_c-like_dom_sf"/>
</dbReference>
<dbReference type="Proteomes" id="UP000287502">
    <property type="component" value="Chromosome"/>
</dbReference>
<feature type="domain" description="Cytochrome c" evidence="6">
    <location>
        <begin position="25"/>
        <end position="89"/>
    </location>
</feature>
<organism evidence="7 8">
    <name type="scientific">Geovibrio thiophilus</name>
    <dbReference type="NCBI Taxonomy" id="139438"/>
    <lineage>
        <taxon>Bacteria</taxon>
        <taxon>Pseudomonadati</taxon>
        <taxon>Deferribacterota</taxon>
        <taxon>Deferribacteres</taxon>
        <taxon>Deferribacterales</taxon>
        <taxon>Geovibrionaceae</taxon>
        <taxon>Geovibrio</taxon>
    </lineage>
</organism>
<dbReference type="Pfam" id="PF13442">
    <property type="entry name" value="Cytochrome_CBB3"/>
    <property type="match status" value="1"/>
</dbReference>
<evidence type="ECO:0000256" key="1">
    <source>
        <dbReference type="ARBA" id="ARBA00022617"/>
    </source>
</evidence>
<evidence type="ECO:0000256" key="2">
    <source>
        <dbReference type="ARBA" id="ARBA00022723"/>
    </source>
</evidence>
<dbReference type="Gene3D" id="1.10.760.10">
    <property type="entry name" value="Cytochrome c-like domain"/>
    <property type="match status" value="1"/>
</dbReference>
<evidence type="ECO:0000313" key="7">
    <source>
        <dbReference type="EMBL" id="QAR32852.1"/>
    </source>
</evidence>
<dbReference type="GO" id="GO:0020037">
    <property type="term" value="F:heme binding"/>
    <property type="evidence" value="ECO:0007669"/>
    <property type="project" value="InterPro"/>
</dbReference>
<sequence>MKSLKSFIIFLIAVVFVCILITMNAKAADGEKVFTAKCVSCHSLELALKKQYDQKKWASTIDRMKGFGLKITGNEASAVAEFLASKEKK</sequence>
<dbReference type="EMBL" id="CP035108">
    <property type="protein sequence ID" value="QAR32852.1"/>
    <property type="molecule type" value="Genomic_DNA"/>
</dbReference>
<feature type="signal peptide" evidence="5">
    <location>
        <begin position="1"/>
        <end position="27"/>
    </location>
</feature>